<dbReference type="PROSITE" id="PS01359">
    <property type="entry name" value="ZF_PHD_1"/>
    <property type="match status" value="1"/>
</dbReference>
<dbReference type="InterPro" id="IPR013083">
    <property type="entry name" value="Znf_RING/FYVE/PHD"/>
</dbReference>
<feature type="compositionally biased region" description="Basic and acidic residues" evidence="5">
    <location>
        <begin position="86"/>
        <end position="96"/>
    </location>
</feature>
<evidence type="ECO:0000256" key="4">
    <source>
        <dbReference type="ARBA" id="ARBA00022853"/>
    </source>
</evidence>
<feature type="compositionally biased region" description="Low complexity" evidence="5">
    <location>
        <begin position="538"/>
        <end position="549"/>
    </location>
</feature>
<dbReference type="InterPro" id="IPR001965">
    <property type="entry name" value="Znf_PHD"/>
</dbReference>
<feature type="region of interest" description="Disordered" evidence="5">
    <location>
        <begin position="1"/>
        <end position="33"/>
    </location>
</feature>
<feature type="compositionally biased region" description="Polar residues" evidence="5">
    <location>
        <begin position="566"/>
        <end position="578"/>
    </location>
</feature>
<evidence type="ECO:0000256" key="3">
    <source>
        <dbReference type="ARBA" id="ARBA00022833"/>
    </source>
</evidence>
<dbReference type="GO" id="GO:0008270">
    <property type="term" value="F:zinc ion binding"/>
    <property type="evidence" value="ECO:0007669"/>
    <property type="project" value="UniProtKB-KW"/>
</dbReference>
<feature type="compositionally biased region" description="Polar residues" evidence="5">
    <location>
        <begin position="601"/>
        <end position="614"/>
    </location>
</feature>
<comment type="caution">
    <text evidence="7">The sequence shown here is derived from an EMBL/GenBank/DDBJ whole genome shotgun (WGS) entry which is preliminary data.</text>
</comment>
<evidence type="ECO:0000313" key="7">
    <source>
        <dbReference type="EMBL" id="KAA8901782.1"/>
    </source>
</evidence>
<dbReference type="GO" id="GO:0034967">
    <property type="term" value="C:Set3 complex"/>
    <property type="evidence" value="ECO:0007669"/>
    <property type="project" value="TreeGrafter"/>
</dbReference>
<dbReference type="InterPro" id="IPR019786">
    <property type="entry name" value="Zinc_finger_PHD-type_CS"/>
</dbReference>
<dbReference type="EMBL" id="VXIS01000141">
    <property type="protein sequence ID" value="KAA8901782.1"/>
    <property type="molecule type" value="Genomic_DNA"/>
</dbReference>
<evidence type="ECO:0000256" key="1">
    <source>
        <dbReference type="ARBA" id="ARBA00022723"/>
    </source>
</evidence>
<feature type="compositionally biased region" description="Polar residues" evidence="5">
    <location>
        <begin position="342"/>
        <end position="355"/>
    </location>
</feature>
<dbReference type="InParanoid" id="A0A5J5ERP0"/>
<feature type="compositionally biased region" description="Basic and acidic residues" evidence="5">
    <location>
        <begin position="311"/>
        <end position="328"/>
    </location>
</feature>
<feature type="region of interest" description="Disordered" evidence="5">
    <location>
        <begin position="241"/>
        <end position="666"/>
    </location>
</feature>
<keyword evidence="3" id="KW-0862">Zinc</keyword>
<feature type="compositionally biased region" description="Basic residues" evidence="5">
    <location>
        <begin position="97"/>
        <end position="120"/>
    </location>
</feature>
<feature type="compositionally biased region" description="Basic residues" evidence="5">
    <location>
        <begin position="419"/>
        <end position="428"/>
    </location>
</feature>
<dbReference type="Pfam" id="PF20826">
    <property type="entry name" value="PHD_5"/>
    <property type="match status" value="1"/>
</dbReference>
<evidence type="ECO:0000259" key="6">
    <source>
        <dbReference type="SMART" id="SM00249"/>
    </source>
</evidence>
<evidence type="ECO:0000256" key="5">
    <source>
        <dbReference type="SAM" id="MobiDB-lite"/>
    </source>
</evidence>
<dbReference type="Gene3D" id="3.30.40.10">
    <property type="entry name" value="Zinc/RING finger domain, C3HC4 (zinc finger)"/>
    <property type="match status" value="1"/>
</dbReference>
<feature type="compositionally biased region" description="Low complexity" evidence="5">
    <location>
        <begin position="615"/>
        <end position="641"/>
    </location>
</feature>
<keyword evidence="8" id="KW-1185">Reference proteome</keyword>
<keyword evidence="2" id="KW-0863">Zinc-finger</keyword>
<evidence type="ECO:0000256" key="2">
    <source>
        <dbReference type="ARBA" id="ARBA00022771"/>
    </source>
</evidence>
<dbReference type="GO" id="GO:0006325">
    <property type="term" value="P:chromatin organization"/>
    <property type="evidence" value="ECO:0007669"/>
    <property type="project" value="UniProtKB-KW"/>
</dbReference>
<proteinExistence type="predicted"/>
<dbReference type="PANTHER" id="PTHR46462:SF3">
    <property type="entry name" value="UPSET, ISOFORM A"/>
    <property type="match status" value="1"/>
</dbReference>
<gene>
    <name evidence="7" type="ORF">FN846DRAFT_781000</name>
</gene>
<dbReference type="SMART" id="SM00249">
    <property type="entry name" value="PHD"/>
    <property type="match status" value="1"/>
</dbReference>
<keyword evidence="4" id="KW-0156">Chromatin regulator</keyword>
<dbReference type="SUPFAM" id="SSF57903">
    <property type="entry name" value="FYVE/PHD zinc finger"/>
    <property type="match status" value="1"/>
</dbReference>
<feature type="compositionally biased region" description="Polar residues" evidence="5">
    <location>
        <begin position="429"/>
        <end position="440"/>
    </location>
</feature>
<protein>
    <recommendedName>
        <fullName evidence="6">Zinc finger PHD-type domain-containing protein</fullName>
    </recommendedName>
</protein>
<dbReference type="AlphaFoldDB" id="A0A5J5ERP0"/>
<dbReference type="InterPro" id="IPR011011">
    <property type="entry name" value="Znf_FYVE_PHD"/>
</dbReference>
<dbReference type="Proteomes" id="UP000326924">
    <property type="component" value="Unassembled WGS sequence"/>
</dbReference>
<feature type="region of interest" description="Disordered" evidence="5">
    <location>
        <begin position="84"/>
        <end position="176"/>
    </location>
</feature>
<dbReference type="GO" id="GO:0070210">
    <property type="term" value="C:Rpd3L-Expanded complex"/>
    <property type="evidence" value="ECO:0007669"/>
    <property type="project" value="TreeGrafter"/>
</dbReference>
<dbReference type="PANTHER" id="PTHR46462">
    <property type="entry name" value="UPSET, ISOFORM A"/>
    <property type="match status" value="1"/>
</dbReference>
<reference evidence="7 8" key="1">
    <citation type="submission" date="2019-09" db="EMBL/GenBank/DDBJ databases">
        <title>Draft genome of the ectomycorrhizal ascomycete Sphaerosporella brunnea.</title>
        <authorList>
            <consortium name="DOE Joint Genome Institute"/>
            <person name="Benucci G.M."/>
            <person name="Marozzi G."/>
            <person name="Antonielli L."/>
            <person name="Sanchez S."/>
            <person name="Marco P."/>
            <person name="Wang X."/>
            <person name="Falini L.B."/>
            <person name="Barry K."/>
            <person name="Haridas S."/>
            <person name="Lipzen A."/>
            <person name="Labutti K."/>
            <person name="Grigoriev I.V."/>
            <person name="Murat C."/>
            <person name="Martin F."/>
            <person name="Albertini E."/>
            <person name="Donnini D."/>
            <person name="Bonito G."/>
        </authorList>
    </citation>
    <scope>NUCLEOTIDE SEQUENCE [LARGE SCALE GENOMIC DNA]</scope>
    <source>
        <strain evidence="7 8">Sb_GMNB300</strain>
    </source>
</reference>
<accession>A0A5J5ERP0</accession>
<feature type="compositionally biased region" description="Low complexity" evidence="5">
    <location>
        <begin position="258"/>
        <end position="267"/>
    </location>
</feature>
<dbReference type="OrthoDB" id="20872at2759"/>
<evidence type="ECO:0000313" key="8">
    <source>
        <dbReference type="Proteomes" id="UP000326924"/>
    </source>
</evidence>
<dbReference type="GO" id="GO:0006355">
    <property type="term" value="P:regulation of DNA-templated transcription"/>
    <property type="evidence" value="ECO:0007669"/>
    <property type="project" value="TreeGrafter"/>
</dbReference>
<feature type="compositionally biased region" description="Polar residues" evidence="5">
    <location>
        <begin position="499"/>
        <end position="527"/>
    </location>
</feature>
<name>A0A5J5ERP0_9PEZI</name>
<organism evidence="7 8">
    <name type="scientific">Sphaerosporella brunnea</name>
    <dbReference type="NCBI Taxonomy" id="1250544"/>
    <lineage>
        <taxon>Eukaryota</taxon>
        <taxon>Fungi</taxon>
        <taxon>Dikarya</taxon>
        <taxon>Ascomycota</taxon>
        <taxon>Pezizomycotina</taxon>
        <taxon>Pezizomycetes</taxon>
        <taxon>Pezizales</taxon>
        <taxon>Pyronemataceae</taxon>
        <taxon>Sphaerosporella</taxon>
    </lineage>
</organism>
<feature type="compositionally biased region" description="Low complexity" evidence="5">
    <location>
        <begin position="389"/>
        <end position="402"/>
    </location>
</feature>
<feature type="compositionally biased region" description="Basic and acidic residues" evidence="5">
    <location>
        <begin position="360"/>
        <end position="371"/>
    </location>
</feature>
<keyword evidence="1" id="KW-0479">Metal-binding</keyword>
<sequence length="666" mass="71319">MTENPTAPSPPGLPHHPSNATSTPTPDETSDPGGGEIRCICDCNEDDGHTVCCDKCGTWQHVICMQIPEDTVLSESEYMCASCSPRHVEATRARELQRKRRRDEKNNRRKRSTTASHKKKEPPAGGVNGIAPGVAKLPSPREPQAPTTRKRNHRASHSSGHVGSGTGSPLHFPDAESDTDLEKYKFEFIDISNGQNKYTNDEAALWVDNLLDKMGDCACAGGSDCLLAKVKKCGGIESAATKRPLTNGHSKKHRVKRNPSSESNPSKEPTPDFHNDDDDSKPGVKVKPRSRDLTPSLPHEIAVDSGSMTGREARKFKDVLSRIEKQTQEEQVPPTKRRKRNSTASDIATARSASPGSGDDESRKSKSHEDDSPMSPASNGREVSVVDAGTGRSPGSSTGSHTSKSRHAKSPAASATSSKGRRKVKTKTSRPNYVDSSMQTEQDDELPWWKQTVPLTPPRPPRIPLRKRLMQSLLRDQEEAASAGGSTPDKKRKHESFAADTTVSLQASKIQKTAENEGAPQTSTNPGVSGPPPIVVKASASPNSGSGPALENLFADAERPRPKNAQAPNGTDKQQSNGVRPVGLHLTLPSPNAPSGPLSPGQRTSGSVRGQSPLSGVSASPFSPSVVASVNSGSAVASPSPTKTKKLSLQDYRKRHKPVDVPCEKK</sequence>
<feature type="domain" description="Zinc finger PHD-type" evidence="6">
    <location>
        <begin position="40"/>
        <end position="84"/>
    </location>
</feature>